<evidence type="ECO:0000313" key="9">
    <source>
        <dbReference type="EMBL" id="TQF05236.1"/>
    </source>
</evidence>
<evidence type="ECO:0000256" key="5">
    <source>
        <dbReference type="ARBA" id="ARBA00023136"/>
    </source>
</evidence>
<dbReference type="GO" id="GO:0005886">
    <property type="term" value="C:plasma membrane"/>
    <property type="evidence" value="ECO:0007669"/>
    <property type="project" value="UniProtKB-SubCell"/>
</dbReference>
<feature type="compositionally biased region" description="Gly residues" evidence="6">
    <location>
        <begin position="46"/>
        <end position="69"/>
    </location>
</feature>
<evidence type="ECO:0000256" key="6">
    <source>
        <dbReference type="SAM" id="MobiDB-lite"/>
    </source>
</evidence>
<feature type="transmembrane region" description="Helical" evidence="7">
    <location>
        <begin position="88"/>
        <end position="109"/>
    </location>
</feature>
<feature type="transmembrane region" description="Helical" evidence="7">
    <location>
        <begin position="121"/>
        <end position="138"/>
    </location>
</feature>
<gene>
    <name evidence="9" type="ORF">E6W39_27110</name>
</gene>
<feature type="domain" description="RDD" evidence="8">
    <location>
        <begin position="83"/>
        <end position="208"/>
    </location>
</feature>
<evidence type="ECO:0000256" key="2">
    <source>
        <dbReference type="ARBA" id="ARBA00022475"/>
    </source>
</evidence>
<name>A0A540W8A7_9ACTN</name>
<reference evidence="9 10" key="1">
    <citation type="submission" date="2019-06" db="EMBL/GenBank/DDBJ databases">
        <title>Description of Kitasatospora acidophila sp. nov. isolated from pine grove soil, and reclassification of Streptomyces novaecaesareae to Kitasatospora novaeceasareae comb. nov.</title>
        <authorList>
            <person name="Kim M.J."/>
        </authorList>
    </citation>
    <scope>NUCLEOTIDE SEQUENCE [LARGE SCALE GENOMIC DNA]</scope>
    <source>
        <strain evidence="9 10">MMS16-CNU292</strain>
    </source>
</reference>
<keyword evidence="3 7" id="KW-0812">Transmembrane</keyword>
<dbReference type="PANTHER" id="PTHR36115:SF4">
    <property type="entry name" value="MEMBRANE PROTEIN"/>
    <property type="match status" value="1"/>
</dbReference>
<feature type="region of interest" description="Disordered" evidence="6">
    <location>
        <begin position="1"/>
        <end position="78"/>
    </location>
</feature>
<dbReference type="PANTHER" id="PTHR36115">
    <property type="entry name" value="PROLINE-RICH ANTIGEN HOMOLOG-RELATED"/>
    <property type="match status" value="1"/>
</dbReference>
<comment type="caution">
    <text evidence="9">The sequence shown here is derived from an EMBL/GenBank/DDBJ whole genome shotgun (WGS) entry which is preliminary data.</text>
</comment>
<organism evidence="9 10">
    <name type="scientific">Kitasatospora acidiphila</name>
    <dbReference type="NCBI Taxonomy" id="2567942"/>
    <lineage>
        <taxon>Bacteria</taxon>
        <taxon>Bacillati</taxon>
        <taxon>Actinomycetota</taxon>
        <taxon>Actinomycetes</taxon>
        <taxon>Kitasatosporales</taxon>
        <taxon>Streptomycetaceae</taxon>
        <taxon>Kitasatospora</taxon>
    </lineage>
</organism>
<sequence>MSSYDPSNADPEGGGKPSFDKQPPQPGANGSPYNGKPSDPGDYQGSYGGPAPGGSPYGSYGGAPGGVPQGGPPQIAGMPPLGTWPSRILARLIDYVLIQVVAFAVTLPISGFDRNGWTEGVWVYYALYLVYDGVMLSRDGQTLGKKVMNVRVAMLSDGSRPNRQAAWTRAAVFTVPAVLCCGLWWLVDGMFGVFDKPYRQCIHDKAAKTVVVSTN</sequence>
<proteinExistence type="predicted"/>
<dbReference type="Pfam" id="PF06271">
    <property type="entry name" value="RDD"/>
    <property type="match status" value="1"/>
</dbReference>
<accession>A0A540W8A7</accession>
<dbReference type="AlphaFoldDB" id="A0A540W8A7"/>
<feature type="transmembrane region" description="Helical" evidence="7">
    <location>
        <begin position="166"/>
        <end position="187"/>
    </location>
</feature>
<evidence type="ECO:0000313" key="10">
    <source>
        <dbReference type="Proteomes" id="UP000319103"/>
    </source>
</evidence>
<dbReference type="RefSeq" id="WP_141635732.1">
    <property type="nucleotide sequence ID" value="NZ_VIGB01000003.1"/>
</dbReference>
<keyword evidence="10" id="KW-1185">Reference proteome</keyword>
<keyword evidence="4 7" id="KW-1133">Transmembrane helix</keyword>
<dbReference type="EMBL" id="VIGB01000003">
    <property type="protein sequence ID" value="TQF05236.1"/>
    <property type="molecule type" value="Genomic_DNA"/>
</dbReference>
<comment type="subcellular location">
    <subcellularLocation>
        <location evidence="1">Cell membrane</location>
        <topology evidence="1">Multi-pass membrane protein</topology>
    </subcellularLocation>
</comment>
<dbReference type="InterPro" id="IPR051791">
    <property type="entry name" value="Pra-immunoreactive"/>
</dbReference>
<evidence type="ECO:0000256" key="3">
    <source>
        <dbReference type="ARBA" id="ARBA00022692"/>
    </source>
</evidence>
<dbReference type="Proteomes" id="UP000319103">
    <property type="component" value="Unassembled WGS sequence"/>
</dbReference>
<dbReference type="OrthoDB" id="9774993at2"/>
<dbReference type="InterPro" id="IPR010432">
    <property type="entry name" value="RDD"/>
</dbReference>
<evidence type="ECO:0000259" key="8">
    <source>
        <dbReference type="Pfam" id="PF06271"/>
    </source>
</evidence>
<evidence type="ECO:0000256" key="1">
    <source>
        <dbReference type="ARBA" id="ARBA00004651"/>
    </source>
</evidence>
<evidence type="ECO:0000256" key="7">
    <source>
        <dbReference type="SAM" id="Phobius"/>
    </source>
</evidence>
<keyword evidence="5 7" id="KW-0472">Membrane</keyword>
<evidence type="ECO:0000256" key="4">
    <source>
        <dbReference type="ARBA" id="ARBA00022989"/>
    </source>
</evidence>
<protein>
    <submittedName>
        <fullName evidence="9">RDD family protein</fullName>
    </submittedName>
</protein>
<keyword evidence="2" id="KW-1003">Cell membrane</keyword>